<dbReference type="CDD" id="cd00081">
    <property type="entry name" value="Hint"/>
    <property type="match status" value="1"/>
</dbReference>
<dbReference type="SUPFAM" id="SSF51294">
    <property type="entry name" value="Hedgehog/intein (Hint) domain"/>
    <property type="match status" value="1"/>
</dbReference>
<evidence type="ECO:0000256" key="1">
    <source>
        <dbReference type="SAM" id="SignalP"/>
    </source>
</evidence>
<accession>A0A9W6FPD8</accession>
<name>A0A9W6FPD8_9MICO</name>
<organism evidence="2 3">
    <name type="scientific">Agromyces rhizosphaerae</name>
    <dbReference type="NCBI Taxonomy" id="88374"/>
    <lineage>
        <taxon>Bacteria</taxon>
        <taxon>Bacillati</taxon>
        <taxon>Actinomycetota</taxon>
        <taxon>Actinomycetes</taxon>
        <taxon>Micrococcales</taxon>
        <taxon>Microbacteriaceae</taxon>
        <taxon>Agromyces</taxon>
    </lineage>
</organism>
<dbReference type="RefSeq" id="WP_281884834.1">
    <property type="nucleotide sequence ID" value="NZ_BSDP01000001.1"/>
</dbReference>
<gene>
    <name evidence="2" type="ORF">ARHIZOSPH14_21560</name>
</gene>
<protein>
    <recommendedName>
        <fullName evidence="4">Hint domain-containing protein</fullName>
    </recommendedName>
</protein>
<feature type="chain" id="PRO_5040725946" description="Hint domain-containing protein" evidence="1">
    <location>
        <begin position="25"/>
        <end position="179"/>
    </location>
</feature>
<sequence>MARALTGVAVAVVVLLAAPMLAVAHEGGARAACDGSEVPIEEVGLGVVVWASDPVSGESAPREVVRLITGDGVKDLVTVTVADEGGVSGSVVATAGHPFWVPDAGVWVDAGQLRAGQWLQTSAGTWVQITAVAHERRVQTVHNLTVAVDHTYYVAAGDLALLTHAHQGVEAPLDAAPTV</sequence>
<dbReference type="Gene3D" id="2.170.16.10">
    <property type="entry name" value="Hedgehog/Intein (Hint) domain"/>
    <property type="match status" value="1"/>
</dbReference>
<evidence type="ECO:0008006" key="4">
    <source>
        <dbReference type="Google" id="ProtNLM"/>
    </source>
</evidence>
<keyword evidence="1" id="KW-0732">Signal</keyword>
<dbReference type="EMBL" id="BSDP01000001">
    <property type="protein sequence ID" value="GLI27914.1"/>
    <property type="molecule type" value="Genomic_DNA"/>
</dbReference>
<dbReference type="Proteomes" id="UP001144396">
    <property type="component" value="Unassembled WGS sequence"/>
</dbReference>
<dbReference type="InterPro" id="IPR036844">
    <property type="entry name" value="Hint_dom_sf"/>
</dbReference>
<comment type="caution">
    <text evidence="2">The sequence shown here is derived from an EMBL/GenBank/DDBJ whole genome shotgun (WGS) entry which is preliminary data.</text>
</comment>
<keyword evidence="3" id="KW-1185">Reference proteome</keyword>
<dbReference type="Pfam" id="PF07591">
    <property type="entry name" value="PT-HINT"/>
    <property type="match status" value="1"/>
</dbReference>
<reference evidence="2" key="1">
    <citation type="submission" date="2022-12" db="EMBL/GenBank/DDBJ databases">
        <title>Reference genome sequencing for broad-spectrum identification of bacterial and archaeal isolates by mass spectrometry.</title>
        <authorList>
            <person name="Sekiguchi Y."/>
            <person name="Tourlousse D.M."/>
        </authorList>
    </citation>
    <scope>NUCLEOTIDE SEQUENCE</scope>
    <source>
        <strain evidence="2">14</strain>
    </source>
</reference>
<feature type="signal peptide" evidence="1">
    <location>
        <begin position="1"/>
        <end position="24"/>
    </location>
</feature>
<proteinExistence type="predicted"/>
<evidence type="ECO:0000313" key="2">
    <source>
        <dbReference type="EMBL" id="GLI27914.1"/>
    </source>
</evidence>
<evidence type="ECO:0000313" key="3">
    <source>
        <dbReference type="Proteomes" id="UP001144396"/>
    </source>
</evidence>
<dbReference type="AlphaFoldDB" id="A0A9W6FPD8"/>